<feature type="transmembrane region" description="Helical" evidence="7">
    <location>
        <begin position="565"/>
        <end position="583"/>
    </location>
</feature>
<evidence type="ECO:0000313" key="9">
    <source>
        <dbReference type="Proteomes" id="UP000009131"/>
    </source>
</evidence>
<dbReference type="PANTHER" id="PTHR11782">
    <property type="entry name" value="ADENOSINE/GUANOSINE DIPHOSPHATASE"/>
    <property type="match status" value="1"/>
</dbReference>
<protein>
    <recommendedName>
        <fullName evidence="10">Golgi apyrase</fullName>
    </recommendedName>
</protein>
<keyword evidence="4" id="KW-0547">Nucleotide-binding</keyword>
<keyword evidence="7" id="KW-0472">Membrane</keyword>
<dbReference type="AlphaFoldDB" id="G7E0I4"/>
<evidence type="ECO:0000256" key="5">
    <source>
        <dbReference type="RuleBase" id="RU003833"/>
    </source>
</evidence>
<dbReference type="GO" id="GO:0006256">
    <property type="term" value="P:UDP catabolic process"/>
    <property type="evidence" value="ECO:0007669"/>
    <property type="project" value="TreeGrafter"/>
</dbReference>
<evidence type="ECO:0008006" key="10">
    <source>
        <dbReference type="Google" id="ProtNLM"/>
    </source>
</evidence>
<dbReference type="FunCoup" id="G7E0I4">
    <property type="interactions" value="160"/>
</dbReference>
<evidence type="ECO:0000256" key="2">
    <source>
        <dbReference type="ARBA" id="ARBA00022801"/>
    </source>
</evidence>
<keyword evidence="4" id="KW-0067">ATP-binding</keyword>
<dbReference type="InParanoid" id="G7E0I4"/>
<dbReference type="HOGENOM" id="CLU_010246_3_1_1"/>
<keyword evidence="7" id="KW-0812">Transmembrane</keyword>
<dbReference type="STRING" id="764103.G7E0I4"/>
<evidence type="ECO:0000313" key="8">
    <source>
        <dbReference type="EMBL" id="GAA96344.1"/>
    </source>
</evidence>
<dbReference type="GO" id="GO:0005794">
    <property type="term" value="C:Golgi apparatus"/>
    <property type="evidence" value="ECO:0007669"/>
    <property type="project" value="TreeGrafter"/>
</dbReference>
<gene>
    <name evidence="8" type="primary">Mo03010</name>
    <name evidence="8" type="ORF">E5Q_03010</name>
</gene>
<dbReference type="CDD" id="cd24039">
    <property type="entry name" value="ASKHA_NBD_YND1-like"/>
    <property type="match status" value="1"/>
</dbReference>
<dbReference type="InterPro" id="IPR000407">
    <property type="entry name" value="GDA1_CD39_NTPase"/>
</dbReference>
<name>G7E0I4_MIXOS</name>
<dbReference type="GO" id="GO:0017111">
    <property type="term" value="F:ribonucleoside triphosphate phosphatase activity"/>
    <property type="evidence" value="ECO:0007669"/>
    <property type="project" value="TreeGrafter"/>
</dbReference>
<sequence>MPSLKALGKRRALDDDALASAFSLTPAVQDAALAARAPSPSWSTGRQFGIVVDAGSSGSRLQVYSWLEHDLARQELRAKGEGLSSMPKVTKGVEKGDDWHIKVEPGLSSLGPNPAGVGDYLQPLLDHALRIVPPDKVASTPIHVLATAGMRLLPDEQRIAVLQETCRYIQKHADFRLTDCASQVRVITGEEEGVFGWVAVNYLMDGFDSHVHTDQGGHNDHLTSSTFGFLDMGGASTQIAFEPTAKERAHDPAPLVDVRLRLLDGKDVVHPVFVTTWLGYGTNKARERYVDSQIGVYQETHPEPEHAIESEKPVVMVQDPCLPKDLVLQERRHAGYALQGTGDFVACLKRTSPLLNKEAQCEVKPCLFNGVHVPRIDFSVNHFIGISEYFYSTHDVWDKGGPYDFVEFEKNALQFCARDWKEIQADYAAGGKWKPNVNLDRLEMQCFKAAWLISILHEGIGLPRLHDKGGKGDGTDHAKEAIQQAGEKGLTDLASFQSLAEVGDVEVSWTLGKMILEVSQSVQPIEGVKSLPDALHPPSLQDQIGLPGDATWQARLRARANGNESIAIAAIVFVLLLCWWLLLGSNAKAHRQAVFRCCEPRARQKGRESDYVRLNGLEDGSGLRTPASYAASSSKRLPWWLDLTSIRVISRNMLSNLKNFARRRQPSNTYLPTHAAPQARRPSLLHHSASSPVLHQWERVSSPRTSPEIAAHQSHHSAGQYSLGIANRSESLLAATEPYYSASLTPSAAGGMGWPGPAIKRPKSRNGHTRNATSEGFISVHLLNGNAPPSLPVAHEVAEATASASPRMSGDDLNGPSAFERASASRTSSVNTLSRSNSSLNLAASYRRKGAA</sequence>
<dbReference type="Gene3D" id="3.30.420.40">
    <property type="match status" value="1"/>
</dbReference>
<reference evidence="8 9" key="2">
    <citation type="journal article" date="2012" name="Open Biol.">
        <title>Characteristics of nucleosomes and linker DNA regions on the genome of the basidiomycete Mixia osmundae revealed by mono- and dinucleosome mapping.</title>
        <authorList>
            <person name="Nishida H."/>
            <person name="Kondo S."/>
            <person name="Matsumoto T."/>
            <person name="Suzuki Y."/>
            <person name="Yoshikawa H."/>
            <person name="Taylor T.D."/>
            <person name="Sugiyama J."/>
        </authorList>
    </citation>
    <scope>NUCLEOTIDE SEQUENCE [LARGE SCALE GENOMIC DNA]</scope>
    <source>
        <strain evidence="9">CBS 9802 / IAM 14324 / JCM 22182 / KY 12970</strain>
    </source>
</reference>
<keyword evidence="2 5" id="KW-0378">Hydrolase</keyword>
<organism evidence="8 9">
    <name type="scientific">Mixia osmundae (strain CBS 9802 / IAM 14324 / JCM 22182 / KY 12970)</name>
    <dbReference type="NCBI Taxonomy" id="764103"/>
    <lineage>
        <taxon>Eukaryota</taxon>
        <taxon>Fungi</taxon>
        <taxon>Dikarya</taxon>
        <taxon>Basidiomycota</taxon>
        <taxon>Pucciniomycotina</taxon>
        <taxon>Mixiomycetes</taxon>
        <taxon>Mixiales</taxon>
        <taxon>Mixiaceae</taxon>
        <taxon>Mixia</taxon>
    </lineage>
</organism>
<dbReference type="Proteomes" id="UP000009131">
    <property type="component" value="Unassembled WGS sequence"/>
</dbReference>
<dbReference type="eggNOG" id="KOG1386">
    <property type="taxonomic scope" value="Eukaryota"/>
</dbReference>
<proteinExistence type="inferred from homology"/>
<reference evidence="8 9" key="1">
    <citation type="journal article" date="2011" name="J. Gen. Appl. Microbiol.">
        <title>Draft genome sequencing of the enigmatic basidiomycete Mixia osmundae.</title>
        <authorList>
            <person name="Nishida H."/>
            <person name="Nagatsuka Y."/>
            <person name="Sugiyama J."/>
        </authorList>
    </citation>
    <scope>NUCLEOTIDE SEQUENCE [LARGE SCALE GENOMIC DNA]</scope>
    <source>
        <strain evidence="9">CBS 9802 / IAM 14324 / JCM 22182 / KY 12970</strain>
    </source>
</reference>
<dbReference type="GO" id="GO:0005524">
    <property type="term" value="F:ATP binding"/>
    <property type="evidence" value="ECO:0007669"/>
    <property type="project" value="UniProtKB-KW"/>
</dbReference>
<evidence type="ECO:0000256" key="6">
    <source>
        <dbReference type="SAM" id="MobiDB-lite"/>
    </source>
</evidence>
<accession>G7E0I4</accession>
<comment type="caution">
    <text evidence="8">The sequence shown here is derived from an EMBL/GenBank/DDBJ whole genome shotgun (WGS) entry which is preliminary data.</text>
</comment>
<feature type="region of interest" description="Disordered" evidence="6">
    <location>
        <begin position="797"/>
        <end position="852"/>
    </location>
</feature>
<comment type="similarity">
    <text evidence="1 5">Belongs to the GDA1/CD39 NTPase family.</text>
</comment>
<dbReference type="EMBL" id="BABT02000078">
    <property type="protein sequence ID" value="GAA96344.1"/>
    <property type="molecule type" value="Genomic_DNA"/>
</dbReference>
<evidence type="ECO:0000256" key="7">
    <source>
        <dbReference type="SAM" id="Phobius"/>
    </source>
</evidence>
<evidence type="ECO:0000256" key="4">
    <source>
        <dbReference type="PIRSR" id="PIRSR600407-2"/>
    </source>
</evidence>
<dbReference type="PANTHER" id="PTHR11782:SF121">
    <property type="entry name" value="NUCLEOSIDE-DIPHOSPHATASE MIG-23"/>
    <property type="match status" value="1"/>
</dbReference>
<dbReference type="Gene3D" id="3.30.420.150">
    <property type="entry name" value="Exopolyphosphatase. Domain 2"/>
    <property type="match status" value="1"/>
</dbReference>
<dbReference type="GO" id="GO:0046036">
    <property type="term" value="P:CTP metabolic process"/>
    <property type="evidence" value="ECO:0007669"/>
    <property type="project" value="TreeGrafter"/>
</dbReference>
<evidence type="ECO:0000256" key="1">
    <source>
        <dbReference type="ARBA" id="ARBA00009283"/>
    </source>
</evidence>
<feature type="binding site" evidence="4">
    <location>
        <begin position="234"/>
        <end position="238"/>
    </location>
    <ligand>
        <name>ATP</name>
        <dbReference type="ChEBI" id="CHEBI:30616"/>
    </ligand>
</feature>
<dbReference type="GO" id="GO:0045134">
    <property type="term" value="F:UDP phosphatase activity"/>
    <property type="evidence" value="ECO:0007669"/>
    <property type="project" value="TreeGrafter"/>
</dbReference>
<keyword evidence="9" id="KW-1185">Reference proteome</keyword>
<dbReference type="GO" id="GO:0016020">
    <property type="term" value="C:membrane"/>
    <property type="evidence" value="ECO:0007669"/>
    <property type="project" value="TreeGrafter"/>
</dbReference>
<dbReference type="Pfam" id="PF01150">
    <property type="entry name" value="GDA1_CD39"/>
    <property type="match status" value="1"/>
</dbReference>
<dbReference type="OrthoDB" id="6372431at2759"/>
<evidence type="ECO:0000256" key="3">
    <source>
        <dbReference type="PIRSR" id="PIRSR600407-1"/>
    </source>
</evidence>
<dbReference type="GO" id="GO:0004382">
    <property type="term" value="F:GDP phosphatase activity"/>
    <property type="evidence" value="ECO:0007669"/>
    <property type="project" value="TreeGrafter"/>
</dbReference>
<keyword evidence="7" id="KW-1133">Transmembrane helix</keyword>
<feature type="compositionally biased region" description="Low complexity" evidence="6">
    <location>
        <begin position="825"/>
        <end position="845"/>
    </location>
</feature>
<dbReference type="RefSeq" id="XP_014566937.1">
    <property type="nucleotide sequence ID" value="XM_014711451.1"/>
</dbReference>
<feature type="active site" description="Proton acceptor" evidence="3">
    <location>
        <position position="192"/>
    </location>
</feature>
<dbReference type="PROSITE" id="PS01238">
    <property type="entry name" value="GDA1_CD39_NTPASE"/>
    <property type="match status" value="1"/>
</dbReference>